<dbReference type="Proteomes" id="UP000694892">
    <property type="component" value="Chromosome 2L"/>
</dbReference>
<feature type="transmembrane region" description="Helical" evidence="1">
    <location>
        <begin position="33"/>
        <end position="56"/>
    </location>
</feature>
<name>A0A974DQK0_XENLA</name>
<accession>A0A974DQK0</accession>
<keyword evidence="1" id="KW-0472">Membrane</keyword>
<organism evidence="2 3">
    <name type="scientific">Xenopus laevis</name>
    <name type="common">African clawed frog</name>
    <dbReference type="NCBI Taxonomy" id="8355"/>
    <lineage>
        <taxon>Eukaryota</taxon>
        <taxon>Metazoa</taxon>
        <taxon>Chordata</taxon>
        <taxon>Craniata</taxon>
        <taxon>Vertebrata</taxon>
        <taxon>Euteleostomi</taxon>
        <taxon>Amphibia</taxon>
        <taxon>Batrachia</taxon>
        <taxon>Anura</taxon>
        <taxon>Pipoidea</taxon>
        <taxon>Pipidae</taxon>
        <taxon>Xenopodinae</taxon>
        <taxon>Xenopus</taxon>
        <taxon>Xenopus</taxon>
    </lineage>
</organism>
<protein>
    <submittedName>
        <fullName evidence="2">Uncharacterized protein</fullName>
    </submittedName>
</protein>
<evidence type="ECO:0000313" key="3">
    <source>
        <dbReference type="Proteomes" id="UP000694892"/>
    </source>
</evidence>
<keyword evidence="1" id="KW-0812">Transmembrane</keyword>
<evidence type="ECO:0000313" key="2">
    <source>
        <dbReference type="EMBL" id="OCT94887.1"/>
    </source>
</evidence>
<evidence type="ECO:0000256" key="1">
    <source>
        <dbReference type="SAM" id="Phobius"/>
    </source>
</evidence>
<dbReference type="EMBL" id="CM004468">
    <property type="protein sequence ID" value="OCT94887.1"/>
    <property type="molecule type" value="Genomic_DNA"/>
</dbReference>
<sequence>MFINYCYHKVPNTSCLVERFTLRSGLIFRYQSLISLSVVSMYIVLACCAGGLIIIYTNKGDRIKIGSQTHKSLQSKGLQLADLTLHLLGIHCL</sequence>
<dbReference type="AlphaFoldDB" id="A0A974DQK0"/>
<reference evidence="3" key="1">
    <citation type="journal article" date="2016" name="Nature">
        <title>Genome evolution in the allotetraploid frog Xenopus laevis.</title>
        <authorList>
            <person name="Session A.M."/>
            <person name="Uno Y."/>
            <person name="Kwon T."/>
            <person name="Chapman J.A."/>
            <person name="Toyoda A."/>
            <person name="Takahashi S."/>
            <person name="Fukui A."/>
            <person name="Hikosaka A."/>
            <person name="Suzuki A."/>
            <person name="Kondo M."/>
            <person name="van Heeringen S.J."/>
            <person name="Quigley I."/>
            <person name="Heinz S."/>
            <person name="Ogino H."/>
            <person name="Ochi H."/>
            <person name="Hellsten U."/>
            <person name="Lyons J.B."/>
            <person name="Simakov O."/>
            <person name="Putnam N."/>
            <person name="Stites J."/>
            <person name="Kuroki Y."/>
            <person name="Tanaka T."/>
            <person name="Michiue T."/>
            <person name="Watanabe M."/>
            <person name="Bogdanovic O."/>
            <person name="Lister R."/>
            <person name="Georgiou G."/>
            <person name="Paranjpe S.S."/>
            <person name="van Kruijsbergen I."/>
            <person name="Shu S."/>
            <person name="Carlson J."/>
            <person name="Kinoshita T."/>
            <person name="Ohta Y."/>
            <person name="Mawaribuchi S."/>
            <person name="Jenkins J."/>
            <person name="Grimwood J."/>
            <person name="Schmutz J."/>
            <person name="Mitros T."/>
            <person name="Mozaffari S.V."/>
            <person name="Suzuki Y."/>
            <person name="Haramoto Y."/>
            <person name="Yamamoto T.S."/>
            <person name="Takagi C."/>
            <person name="Heald R."/>
            <person name="Miller K."/>
            <person name="Haudenschild C."/>
            <person name="Kitzman J."/>
            <person name="Nakayama T."/>
            <person name="Izutsu Y."/>
            <person name="Robert J."/>
            <person name="Fortriede J."/>
            <person name="Burns K."/>
            <person name="Lotay V."/>
            <person name="Karimi K."/>
            <person name="Yasuoka Y."/>
            <person name="Dichmann D.S."/>
            <person name="Flajnik M.F."/>
            <person name="Houston D.W."/>
            <person name="Shendure J."/>
            <person name="DuPasquier L."/>
            <person name="Vize P.D."/>
            <person name="Zorn A.M."/>
            <person name="Ito M."/>
            <person name="Marcotte E.M."/>
            <person name="Wallingford J.B."/>
            <person name="Ito Y."/>
            <person name="Asashima M."/>
            <person name="Ueno N."/>
            <person name="Matsuda Y."/>
            <person name="Veenstra G.J."/>
            <person name="Fujiyama A."/>
            <person name="Harland R.M."/>
            <person name="Taira M."/>
            <person name="Rokhsar D.S."/>
        </authorList>
    </citation>
    <scope>NUCLEOTIDE SEQUENCE [LARGE SCALE GENOMIC DNA]</scope>
    <source>
        <strain evidence="3">J</strain>
    </source>
</reference>
<keyword evidence="1" id="KW-1133">Transmembrane helix</keyword>
<gene>
    <name evidence="2" type="ORF">XELAEV_18012570mg</name>
</gene>
<proteinExistence type="predicted"/>